<keyword evidence="3" id="KW-1185">Reference proteome</keyword>
<organism evidence="2 3">
    <name type="scientific">Acaromyces ingoldii</name>
    <dbReference type="NCBI Taxonomy" id="215250"/>
    <lineage>
        <taxon>Eukaryota</taxon>
        <taxon>Fungi</taxon>
        <taxon>Dikarya</taxon>
        <taxon>Basidiomycota</taxon>
        <taxon>Ustilaginomycotina</taxon>
        <taxon>Exobasidiomycetes</taxon>
        <taxon>Exobasidiales</taxon>
        <taxon>Cryptobasidiaceae</taxon>
        <taxon>Acaromyces</taxon>
    </lineage>
</organism>
<protein>
    <recommendedName>
        <fullName evidence="1">Polysaccharide lyase 14 domain-containing protein</fullName>
    </recommendedName>
</protein>
<accession>A0A316YSM6</accession>
<dbReference type="GeneID" id="37047604"/>
<name>A0A316YSM6_9BASI</name>
<dbReference type="Gene3D" id="2.60.120.200">
    <property type="match status" value="1"/>
</dbReference>
<gene>
    <name evidence="2" type="ORF">FA10DRAFT_76395</name>
</gene>
<dbReference type="InterPro" id="IPR048958">
    <property type="entry name" value="Polysacc_lyase_14"/>
</dbReference>
<proteinExistence type="predicted"/>
<evidence type="ECO:0000259" key="1">
    <source>
        <dbReference type="Pfam" id="PF21294"/>
    </source>
</evidence>
<dbReference type="OrthoDB" id="10069995at2759"/>
<dbReference type="InParanoid" id="A0A316YSM6"/>
<dbReference type="STRING" id="215250.A0A316YSM6"/>
<feature type="domain" description="Polysaccharide lyase 14" evidence="1">
    <location>
        <begin position="40"/>
        <end position="257"/>
    </location>
</feature>
<dbReference type="Proteomes" id="UP000245768">
    <property type="component" value="Unassembled WGS sequence"/>
</dbReference>
<dbReference type="Pfam" id="PF21294">
    <property type="entry name" value="Polysacc_lyase_14"/>
    <property type="match status" value="1"/>
</dbReference>
<evidence type="ECO:0000313" key="3">
    <source>
        <dbReference type="Proteomes" id="UP000245768"/>
    </source>
</evidence>
<evidence type="ECO:0000313" key="2">
    <source>
        <dbReference type="EMBL" id="PWN91834.1"/>
    </source>
</evidence>
<dbReference type="AlphaFoldDB" id="A0A316YSM6"/>
<reference evidence="2" key="1">
    <citation type="journal article" date="2018" name="Mol. Biol. Evol.">
        <title>Broad Genomic Sampling Reveals a Smut Pathogenic Ancestry of the Fungal Clade Ustilaginomycotina.</title>
        <authorList>
            <person name="Kijpornyongpan T."/>
            <person name="Mondo S.J."/>
            <person name="Barry K."/>
            <person name="Sandor L."/>
            <person name="Lee J."/>
            <person name="Lipzen A."/>
            <person name="Pangilinan J."/>
            <person name="LaButti K."/>
            <person name="Hainaut M."/>
            <person name="Henrissat B."/>
            <person name="Grigoriev I.V."/>
            <person name="Spatafora J.W."/>
            <person name="Aime M.C."/>
        </authorList>
    </citation>
    <scope>NUCLEOTIDE SEQUENCE [LARGE SCALE GENOMIC DNA]</scope>
    <source>
        <strain evidence="2">MCA 4198</strain>
    </source>
</reference>
<dbReference type="RefSeq" id="XP_025379032.1">
    <property type="nucleotide sequence ID" value="XM_025525688.1"/>
</dbReference>
<dbReference type="PANTHER" id="PTHR40124">
    <property type="match status" value="1"/>
</dbReference>
<sequence>MTLKISPSNRARPLLPSRALLPYCVTSPAPDSREAGGQDCNVLRVVYPAGSTAPRHKDNVGGLNFYGQPLSIDRSAHRVKTTTTLSYEVRFSDDFDWVKGGKLPGLYGGRGASGGLREDQDLEAGFSARLMWRAEGLGEVYLYFPQDQPEDILGVPPKTIVDPSYGISLGRGAFTFARGRWTSISLRVTTSSVGGAADGKIRLDVDGQHNIVAFDKLRFPRACTEEGEVGLFFSTFFGGHDASWAPSHDQEIHFRRFALFSSCAD</sequence>
<dbReference type="PANTHER" id="PTHR40124:SF1">
    <property type="entry name" value="DISAGGREGATASE RELATED REPEAT PROTEIN"/>
    <property type="match status" value="1"/>
</dbReference>
<dbReference type="EMBL" id="KZ819635">
    <property type="protein sequence ID" value="PWN91834.1"/>
    <property type="molecule type" value="Genomic_DNA"/>
</dbReference>